<keyword evidence="1" id="KW-0812">Transmembrane</keyword>
<evidence type="ECO:0000313" key="3">
    <source>
        <dbReference type="EMBL" id="CAL6029588.1"/>
    </source>
</evidence>
<feature type="transmembrane region" description="Helical" evidence="1">
    <location>
        <begin position="30"/>
        <end position="50"/>
    </location>
</feature>
<organism evidence="2">
    <name type="scientific">Hexamita inflata</name>
    <dbReference type="NCBI Taxonomy" id="28002"/>
    <lineage>
        <taxon>Eukaryota</taxon>
        <taxon>Metamonada</taxon>
        <taxon>Diplomonadida</taxon>
        <taxon>Hexamitidae</taxon>
        <taxon>Hexamitinae</taxon>
        <taxon>Hexamita</taxon>
    </lineage>
</organism>
<keyword evidence="1" id="KW-1133">Transmembrane helix</keyword>
<reference evidence="2" key="1">
    <citation type="submission" date="2023-06" db="EMBL/GenBank/DDBJ databases">
        <authorList>
            <person name="Kurt Z."/>
        </authorList>
    </citation>
    <scope>NUCLEOTIDE SEQUENCE</scope>
</reference>
<evidence type="ECO:0000313" key="4">
    <source>
        <dbReference type="Proteomes" id="UP001642409"/>
    </source>
</evidence>
<accession>A0AA86PI77</accession>
<evidence type="ECO:0000313" key="2">
    <source>
        <dbReference type="EMBL" id="CAI9937698.1"/>
    </source>
</evidence>
<protein>
    <submittedName>
        <fullName evidence="3">Hypothetical_protein</fullName>
    </submittedName>
</protein>
<evidence type="ECO:0000256" key="1">
    <source>
        <dbReference type="SAM" id="Phobius"/>
    </source>
</evidence>
<dbReference type="Proteomes" id="UP001642409">
    <property type="component" value="Unassembled WGS sequence"/>
</dbReference>
<keyword evidence="4" id="KW-1185">Reference proteome</keyword>
<dbReference type="EMBL" id="CATOUU010000647">
    <property type="protein sequence ID" value="CAI9937698.1"/>
    <property type="molecule type" value="Genomic_DNA"/>
</dbReference>
<keyword evidence="1" id="KW-0472">Membrane</keyword>
<proteinExistence type="predicted"/>
<dbReference type="EMBL" id="CAXDID020000110">
    <property type="protein sequence ID" value="CAL6029588.1"/>
    <property type="molecule type" value="Genomic_DNA"/>
</dbReference>
<sequence length="165" mass="18863">MYNVAPKISSVCIMQRAFARLRKRFQRVSAIRVSTLIPGVNTLLHFLAFWPDFCSWPRSCKQHHFEISSSELIPAAEVHSRQTRGRARCRVAASQSRFSRFLQLRNNCDGQRTATEPEYQTAALRRLQTTPPSARNGIVEETSRLATVRQQLQTQGCKCKALENK</sequence>
<name>A0AA86PI77_9EUKA</name>
<reference evidence="3 4" key="2">
    <citation type="submission" date="2024-07" db="EMBL/GenBank/DDBJ databases">
        <authorList>
            <person name="Akdeniz Z."/>
        </authorList>
    </citation>
    <scope>NUCLEOTIDE SEQUENCE [LARGE SCALE GENOMIC DNA]</scope>
</reference>
<dbReference type="AlphaFoldDB" id="A0AA86PI77"/>
<comment type="caution">
    <text evidence="2">The sequence shown here is derived from an EMBL/GenBank/DDBJ whole genome shotgun (WGS) entry which is preliminary data.</text>
</comment>
<gene>
    <name evidence="2" type="ORF">HINF_LOCUS25343</name>
    <name evidence="3" type="ORF">HINF_LOCUS32465</name>
</gene>